<dbReference type="InterPro" id="IPR018247">
    <property type="entry name" value="EF_Hand_1_Ca_BS"/>
</dbReference>
<dbReference type="GO" id="GO:0000146">
    <property type="term" value="F:microfilament motor activity"/>
    <property type="evidence" value="ECO:0007669"/>
    <property type="project" value="TreeGrafter"/>
</dbReference>
<protein>
    <submittedName>
        <fullName evidence="3">Uncharacterized protein</fullName>
    </submittedName>
</protein>
<dbReference type="GO" id="GO:0016460">
    <property type="term" value="C:myosin II complex"/>
    <property type="evidence" value="ECO:0007669"/>
    <property type="project" value="TreeGrafter"/>
</dbReference>
<dbReference type="PANTHER" id="PTHR45615">
    <property type="entry name" value="MYOSIN HEAVY CHAIN, NON-MUSCLE"/>
    <property type="match status" value="1"/>
</dbReference>
<evidence type="ECO:0000256" key="1">
    <source>
        <dbReference type="SAM" id="Coils"/>
    </source>
</evidence>
<evidence type="ECO:0000313" key="3">
    <source>
        <dbReference type="EMBL" id="GAC71322.1"/>
    </source>
</evidence>
<reference evidence="4" key="1">
    <citation type="journal article" date="2013" name="Genome Announc.">
        <title>Genome sequence of the basidiomycetous yeast Pseudozyma antarctica T-34, a producer of the glycolipid biosurfactants mannosylerythritol lipids.</title>
        <authorList>
            <person name="Morita T."/>
            <person name="Koike H."/>
            <person name="Koyama Y."/>
            <person name="Hagiwara H."/>
            <person name="Ito E."/>
            <person name="Fukuoka T."/>
            <person name="Imura T."/>
            <person name="Machida M."/>
            <person name="Kitamoto D."/>
        </authorList>
    </citation>
    <scope>NUCLEOTIDE SEQUENCE [LARGE SCALE GENOMIC DNA]</scope>
    <source>
        <strain evidence="4">T-34</strain>
    </source>
</reference>
<dbReference type="EMBL" id="DF196768">
    <property type="protein sequence ID" value="GAC71322.1"/>
    <property type="molecule type" value="Genomic_DNA"/>
</dbReference>
<evidence type="ECO:0000256" key="2">
    <source>
        <dbReference type="SAM" id="MobiDB-lite"/>
    </source>
</evidence>
<feature type="region of interest" description="Disordered" evidence="2">
    <location>
        <begin position="391"/>
        <end position="415"/>
    </location>
</feature>
<dbReference type="AlphaFoldDB" id="M9MC05"/>
<feature type="coiled-coil region" evidence="1">
    <location>
        <begin position="610"/>
        <end position="644"/>
    </location>
</feature>
<dbReference type="STRING" id="1151754.M9MC05"/>
<dbReference type="PANTHER" id="PTHR45615:SF40">
    <property type="entry name" value="MYOSIN HEAVY CHAIN, NON-MUSCLE"/>
    <property type="match status" value="1"/>
</dbReference>
<dbReference type="Proteomes" id="UP000011976">
    <property type="component" value="Unassembled WGS sequence"/>
</dbReference>
<feature type="region of interest" description="Disordered" evidence="2">
    <location>
        <begin position="1030"/>
        <end position="1072"/>
    </location>
</feature>
<proteinExistence type="predicted"/>
<feature type="coiled-coil region" evidence="1">
    <location>
        <begin position="105"/>
        <end position="189"/>
    </location>
</feature>
<feature type="region of interest" description="Disordered" evidence="2">
    <location>
        <begin position="967"/>
        <end position="988"/>
    </location>
</feature>
<feature type="coiled-coil region" evidence="1">
    <location>
        <begin position="427"/>
        <end position="579"/>
    </location>
</feature>
<evidence type="ECO:0000313" key="4">
    <source>
        <dbReference type="Proteomes" id="UP000011976"/>
    </source>
</evidence>
<accession>M9MC05</accession>
<feature type="coiled-coil region" evidence="1">
    <location>
        <begin position="46"/>
        <end position="80"/>
    </location>
</feature>
<dbReference type="GO" id="GO:0051015">
    <property type="term" value="F:actin filament binding"/>
    <property type="evidence" value="ECO:0007669"/>
    <property type="project" value="TreeGrafter"/>
</dbReference>
<dbReference type="OrthoDB" id="419631at2759"/>
<keyword evidence="1" id="KW-0175">Coiled coil</keyword>
<name>M9MC05_PSEA3</name>
<dbReference type="GO" id="GO:0032982">
    <property type="term" value="C:myosin filament"/>
    <property type="evidence" value="ECO:0007669"/>
    <property type="project" value="TreeGrafter"/>
</dbReference>
<feature type="region of interest" description="Disordered" evidence="2">
    <location>
        <begin position="729"/>
        <end position="765"/>
    </location>
</feature>
<gene>
    <name evidence="3" type="ORF">PANT_2c00058</name>
</gene>
<sequence>MSQRPLPTGAPPAMISVVRRPLAPSARSNIATVTASTAAAQPAKAQIKLEDRLSKAEAKIQDLQREKDTAHNQLGDLQTELRLAAQREAKLKHGIEKWEKAHTSLKEKSSKLSDLQARLAELHKVHEESKARRQSEIDDLTERLRKEQDRRKHELNEARQSIATESAKWQQYQTKCSALQAELDALKLQGTASHDLVAQKQKQIDELQAERDSDRVILIDSQKYARKIENEFNARIEELQAQLDAKTDEVGRRASEQQATAEQERSELHDELEELQLELEQTEHQYAHNLGVIAKAVAEQIDTVKLGSRAETHSWMARWHHAASQQIQLESLSDERAAQIHELVAVVKQVQDDRDAAKRLATSLHADLVSITTELHAERHLADTLIAQQLEDQRQRHSTQQTSSSDADSEGEVDAGDMSSALLRVQLDDVQSHNAVLQQEASELQQLVLSRSNDAKQAEEALAAVRAQVATLETSVAAKTREVDNLVSQLAELEPLRRRLAGALEEAAAAKKEAQAQTEAARSIAASLQNARVAEEAWRDERDRMAALLDHAEHYEALYHELAEQAKHLVERNALAEQEKATLSALNAELLGHNNPNQKIMYMDRIRHELDDARRDSVGLRMHIERLEHENAQLSRELASFRAVDVPLSQRPRTEVTRVLRASADPAQLLRKVSAAAATPAAKVELPRAEQRVSTPVRTNFAPAANATPFSAARPRFSAQPLLPEVQKAVEAAPKHARKPEVEEAPQRVAEPLAHPPLPVHTGLSIKKRRSYGNLSVHAIEADDAAAEQTGHHEAIDDDTLLANAVENEAEVAVKRAAKRNAPRATLVNSGALRRGAPSISAPAPAPAPAPGAAAAHVDSMAAASGGVVRRPSLATSSLGIKARRVSEIVRASTPPLGSIADFSGIDTPGGAMLLDAALPSPSPYGLADWTATDETSHVPALTAHFASIAHSTPLPAKAGRRAKSRYSGAQRVALAPETTPRAKPSLLPPQAKNQLLAVYESDAVESPVYEREHDSFRNGWLDDDIPDLPEFTIDQTKPAPAQTANAKGKKVKPRASSKLVKPGPMARTFFR</sequence>
<dbReference type="GO" id="GO:0005737">
    <property type="term" value="C:cytoplasm"/>
    <property type="evidence" value="ECO:0007669"/>
    <property type="project" value="TreeGrafter"/>
</dbReference>
<dbReference type="PROSITE" id="PS00018">
    <property type="entry name" value="EF_HAND_1"/>
    <property type="match status" value="1"/>
</dbReference>
<feature type="coiled-coil region" evidence="1">
    <location>
        <begin position="229"/>
        <end position="285"/>
    </location>
</feature>
<organism evidence="3 4">
    <name type="scientific">Pseudozyma antarctica (strain T-34)</name>
    <name type="common">Yeast</name>
    <name type="synonym">Candida antarctica</name>
    <dbReference type="NCBI Taxonomy" id="1151754"/>
    <lineage>
        <taxon>Eukaryota</taxon>
        <taxon>Fungi</taxon>
        <taxon>Dikarya</taxon>
        <taxon>Basidiomycota</taxon>
        <taxon>Ustilaginomycotina</taxon>
        <taxon>Ustilaginomycetes</taxon>
        <taxon>Ustilaginales</taxon>
        <taxon>Ustilaginaceae</taxon>
        <taxon>Moesziomyces</taxon>
    </lineage>
</organism>